<dbReference type="GO" id="GO:0003755">
    <property type="term" value="F:peptidyl-prolyl cis-trans isomerase activity"/>
    <property type="evidence" value="ECO:0007669"/>
    <property type="project" value="UniProtKB-KW"/>
</dbReference>
<comment type="caution">
    <text evidence="7">The sequence shown here is derived from an EMBL/GenBank/DDBJ whole genome shotgun (WGS) entry which is preliminary data.</text>
</comment>
<dbReference type="InterPro" id="IPR000297">
    <property type="entry name" value="PPIase_PpiC"/>
</dbReference>
<keyword evidence="5" id="KW-0413">Isomerase</keyword>
<dbReference type="SUPFAM" id="SSF54534">
    <property type="entry name" value="FKBP-like"/>
    <property type="match status" value="1"/>
</dbReference>
<dbReference type="EMBL" id="BARS01036469">
    <property type="protein sequence ID" value="GAG15597.1"/>
    <property type="molecule type" value="Genomic_DNA"/>
</dbReference>
<organism evidence="7">
    <name type="scientific">marine sediment metagenome</name>
    <dbReference type="NCBI Taxonomy" id="412755"/>
    <lineage>
        <taxon>unclassified sequences</taxon>
        <taxon>metagenomes</taxon>
        <taxon>ecological metagenomes</taxon>
    </lineage>
</organism>
<feature type="domain" description="PpiC" evidence="6">
    <location>
        <begin position="118"/>
        <end position="211"/>
    </location>
</feature>
<proteinExistence type="predicted"/>
<name>X0VWV4_9ZZZZ</name>
<evidence type="ECO:0000313" key="7">
    <source>
        <dbReference type="EMBL" id="GAG15597.1"/>
    </source>
</evidence>
<evidence type="ECO:0000256" key="5">
    <source>
        <dbReference type="ARBA" id="ARBA00023235"/>
    </source>
</evidence>
<protein>
    <recommendedName>
        <fullName evidence="2">peptidylprolyl isomerase</fullName>
        <ecNumber evidence="2">5.2.1.8</ecNumber>
    </recommendedName>
</protein>
<evidence type="ECO:0000256" key="3">
    <source>
        <dbReference type="ARBA" id="ARBA00022729"/>
    </source>
</evidence>
<keyword evidence="3" id="KW-0732">Signal</keyword>
<evidence type="ECO:0000256" key="1">
    <source>
        <dbReference type="ARBA" id="ARBA00000971"/>
    </source>
</evidence>
<evidence type="ECO:0000256" key="4">
    <source>
        <dbReference type="ARBA" id="ARBA00023110"/>
    </source>
</evidence>
<keyword evidence="4" id="KW-0697">Rotamase</keyword>
<dbReference type="AlphaFoldDB" id="X0VWV4"/>
<evidence type="ECO:0000256" key="2">
    <source>
        <dbReference type="ARBA" id="ARBA00013194"/>
    </source>
</evidence>
<feature type="non-terminal residue" evidence="7">
    <location>
        <position position="257"/>
    </location>
</feature>
<comment type="catalytic activity">
    <reaction evidence="1">
        <text>[protein]-peptidylproline (omega=180) = [protein]-peptidylproline (omega=0)</text>
        <dbReference type="Rhea" id="RHEA:16237"/>
        <dbReference type="Rhea" id="RHEA-COMP:10747"/>
        <dbReference type="Rhea" id="RHEA-COMP:10748"/>
        <dbReference type="ChEBI" id="CHEBI:83833"/>
        <dbReference type="ChEBI" id="CHEBI:83834"/>
        <dbReference type="EC" id="5.2.1.8"/>
    </reaction>
</comment>
<sequence>LAEAEVRKVVSSEFGGDDAKAEEALKEMGMDWRSFKEHQKRIILSRFFVASQLPRARPITYSQLLDRYNEMKDEYNETKDEPQWDTPRGILFFVRPATVTFRLIDIEAAKLEATDPNQSQLSTGHLTVERARKLADELVKRIRAGEDFGELAKQYSHGYRQSFGGLWKPRKPENLEKPYDILAAEAEKIEPGQIAGPIEAGEHIFIMKLEERQARSFKPLREVQREVETKIMLDRQKQAREEIMAKLVQQAAIGNKG</sequence>
<dbReference type="InterPro" id="IPR050245">
    <property type="entry name" value="PrsA_foldase"/>
</dbReference>
<dbReference type="Pfam" id="PF00639">
    <property type="entry name" value="Rotamase"/>
    <property type="match status" value="1"/>
</dbReference>
<dbReference type="PROSITE" id="PS50198">
    <property type="entry name" value="PPIC_PPIASE_2"/>
    <property type="match status" value="1"/>
</dbReference>
<reference evidence="7" key="1">
    <citation type="journal article" date="2014" name="Front. Microbiol.">
        <title>High frequency of phylogenetically diverse reductive dehalogenase-homologous genes in deep subseafloor sedimentary metagenomes.</title>
        <authorList>
            <person name="Kawai M."/>
            <person name="Futagami T."/>
            <person name="Toyoda A."/>
            <person name="Takaki Y."/>
            <person name="Nishi S."/>
            <person name="Hori S."/>
            <person name="Arai W."/>
            <person name="Tsubouchi T."/>
            <person name="Morono Y."/>
            <person name="Uchiyama I."/>
            <person name="Ito T."/>
            <person name="Fujiyama A."/>
            <person name="Inagaki F."/>
            <person name="Takami H."/>
        </authorList>
    </citation>
    <scope>NUCLEOTIDE SEQUENCE</scope>
    <source>
        <strain evidence="7">Expedition CK06-06</strain>
    </source>
</reference>
<dbReference type="PANTHER" id="PTHR47245">
    <property type="entry name" value="PEPTIDYLPROLYL ISOMERASE"/>
    <property type="match status" value="1"/>
</dbReference>
<dbReference type="Gene3D" id="3.10.50.40">
    <property type="match status" value="1"/>
</dbReference>
<dbReference type="PANTHER" id="PTHR47245:SF1">
    <property type="entry name" value="FOLDASE PROTEIN PRSA"/>
    <property type="match status" value="1"/>
</dbReference>
<evidence type="ECO:0000259" key="6">
    <source>
        <dbReference type="PROSITE" id="PS50198"/>
    </source>
</evidence>
<gene>
    <name evidence="7" type="ORF">S01H1_56050</name>
</gene>
<dbReference type="InterPro" id="IPR046357">
    <property type="entry name" value="PPIase_dom_sf"/>
</dbReference>
<accession>X0VWV4</accession>
<feature type="non-terminal residue" evidence="7">
    <location>
        <position position="1"/>
    </location>
</feature>
<dbReference type="EC" id="5.2.1.8" evidence="2"/>